<evidence type="ECO:0000256" key="1">
    <source>
        <dbReference type="SAM" id="MobiDB-lite"/>
    </source>
</evidence>
<sequence>MNVLYSPGGVFSGSKRKRDENRECPVTIQALSTAFEWAYHNKFTSVNAVTALVTSSIDEVVDHLKPNLRWAVNCWMDKNLVL</sequence>
<name>A0A4Z1KB06_9HELO</name>
<dbReference type="EMBL" id="PQXO01000753">
    <property type="protein sequence ID" value="TGO82800.1"/>
    <property type="molecule type" value="Genomic_DNA"/>
</dbReference>
<organism evidence="2 3">
    <name type="scientific">Botrytis porri</name>
    <dbReference type="NCBI Taxonomy" id="87229"/>
    <lineage>
        <taxon>Eukaryota</taxon>
        <taxon>Fungi</taxon>
        <taxon>Dikarya</taxon>
        <taxon>Ascomycota</taxon>
        <taxon>Pezizomycotina</taxon>
        <taxon>Leotiomycetes</taxon>
        <taxon>Helotiales</taxon>
        <taxon>Sclerotiniaceae</taxon>
        <taxon>Botrytis</taxon>
    </lineage>
</organism>
<comment type="caution">
    <text evidence="2">The sequence shown here is derived from an EMBL/GenBank/DDBJ whole genome shotgun (WGS) entry which is preliminary data.</text>
</comment>
<protein>
    <submittedName>
        <fullName evidence="2">Uncharacterized protein</fullName>
    </submittedName>
</protein>
<feature type="region of interest" description="Disordered" evidence="1">
    <location>
        <begin position="1"/>
        <end position="21"/>
    </location>
</feature>
<keyword evidence="3" id="KW-1185">Reference proteome</keyword>
<evidence type="ECO:0000313" key="3">
    <source>
        <dbReference type="Proteomes" id="UP000297280"/>
    </source>
</evidence>
<evidence type="ECO:0000313" key="2">
    <source>
        <dbReference type="EMBL" id="TGO82800.1"/>
    </source>
</evidence>
<dbReference type="AlphaFoldDB" id="A0A4Z1KB06"/>
<reference evidence="2 3" key="1">
    <citation type="submission" date="2017-12" db="EMBL/GenBank/DDBJ databases">
        <title>Comparative genomics of Botrytis spp.</title>
        <authorList>
            <person name="Valero-Jimenez C.A."/>
            <person name="Tapia P."/>
            <person name="Veloso J."/>
            <person name="Silva-Moreno E."/>
            <person name="Staats M."/>
            <person name="Valdes J.H."/>
            <person name="Van Kan J.A.L."/>
        </authorList>
    </citation>
    <scope>NUCLEOTIDE SEQUENCE [LARGE SCALE GENOMIC DNA]</scope>
    <source>
        <strain evidence="2 3">MUCL3349</strain>
    </source>
</reference>
<accession>A0A4Z1KB06</accession>
<proteinExistence type="predicted"/>
<dbReference type="Proteomes" id="UP000297280">
    <property type="component" value="Unassembled WGS sequence"/>
</dbReference>
<gene>
    <name evidence="2" type="ORF">BPOR_0755g00010</name>
</gene>